<dbReference type="AlphaFoldDB" id="A0A1B4XGV0"/>
<dbReference type="NCBIfam" id="TIGR00229">
    <property type="entry name" value="sensory_box"/>
    <property type="match status" value="1"/>
</dbReference>
<evidence type="ECO:0000256" key="2">
    <source>
        <dbReference type="ARBA" id="ARBA00004370"/>
    </source>
</evidence>
<dbReference type="InterPro" id="IPR035965">
    <property type="entry name" value="PAS-like_dom_sf"/>
</dbReference>
<keyword evidence="9" id="KW-0902">Two-component regulatory system</keyword>
<dbReference type="Pfam" id="PF13426">
    <property type="entry name" value="PAS_9"/>
    <property type="match status" value="1"/>
</dbReference>
<dbReference type="InterPro" id="IPR004358">
    <property type="entry name" value="Sig_transdc_His_kin-like_C"/>
</dbReference>
<dbReference type="CDD" id="cd00130">
    <property type="entry name" value="PAS"/>
    <property type="match status" value="1"/>
</dbReference>
<keyword evidence="5" id="KW-0808">Transferase</keyword>
<dbReference type="SUPFAM" id="SSF55785">
    <property type="entry name" value="PYP-like sensor domain (PAS domain)"/>
    <property type="match status" value="1"/>
</dbReference>
<dbReference type="Gene3D" id="6.10.340.10">
    <property type="match status" value="1"/>
</dbReference>
<dbReference type="SMART" id="SM00304">
    <property type="entry name" value="HAMP"/>
    <property type="match status" value="1"/>
</dbReference>
<organism evidence="15 16">
    <name type="scientific">Sulfuricaulis limicola</name>
    <dbReference type="NCBI Taxonomy" id="1620215"/>
    <lineage>
        <taxon>Bacteria</taxon>
        <taxon>Pseudomonadati</taxon>
        <taxon>Pseudomonadota</taxon>
        <taxon>Gammaproteobacteria</taxon>
        <taxon>Acidiferrobacterales</taxon>
        <taxon>Acidiferrobacteraceae</taxon>
        <taxon>Sulfuricaulis</taxon>
    </lineage>
</organism>
<dbReference type="SMART" id="SM00387">
    <property type="entry name" value="HATPase_c"/>
    <property type="match status" value="1"/>
</dbReference>
<keyword evidence="6" id="KW-0547">Nucleotide-binding</keyword>
<keyword evidence="7 15" id="KW-0418">Kinase</keyword>
<evidence type="ECO:0000256" key="1">
    <source>
        <dbReference type="ARBA" id="ARBA00000085"/>
    </source>
</evidence>
<dbReference type="Pfam" id="PF00672">
    <property type="entry name" value="HAMP"/>
    <property type="match status" value="1"/>
</dbReference>
<dbReference type="Pfam" id="PF02518">
    <property type="entry name" value="HATPase_c"/>
    <property type="match status" value="1"/>
</dbReference>
<dbReference type="InterPro" id="IPR000700">
    <property type="entry name" value="PAS-assoc_C"/>
</dbReference>
<name>A0A1B4XGV0_9GAMM</name>
<evidence type="ECO:0000313" key="16">
    <source>
        <dbReference type="Proteomes" id="UP000243180"/>
    </source>
</evidence>
<dbReference type="SMART" id="SM00388">
    <property type="entry name" value="HisKA"/>
    <property type="match status" value="1"/>
</dbReference>
<dbReference type="InterPro" id="IPR036097">
    <property type="entry name" value="HisK_dim/P_sf"/>
</dbReference>
<keyword evidence="4" id="KW-0597">Phosphoprotein</keyword>
<dbReference type="CDD" id="cd06225">
    <property type="entry name" value="HAMP"/>
    <property type="match status" value="1"/>
</dbReference>
<evidence type="ECO:0000256" key="7">
    <source>
        <dbReference type="ARBA" id="ARBA00022777"/>
    </source>
</evidence>
<comment type="subcellular location">
    <subcellularLocation>
        <location evidence="2">Membrane</location>
    </subcellularLocation>
</comment>
<evidence type="ECO:0000256" key="9">
    <source>
        <dbReference type="ARBA" id="ARBA00023012"/>
    </source>
</evidence>
<evidence type="ECO:0000259" key="13">
    <source>
        <dbReference type="PROSITE" id="PS50113"/>
    </source>
</evidence>
<dbReference type="Proteomes" id="UP000243180">
    <property type="component" value="Chromosome"/>
</dbReference>
<feature type="domain" description="Histidine kinase" evidence="11">
    <location>
        <begin position="418"/>
        <end position="627"/>
    </location>
</feature>
<dbReference type="Pfam" id="PF00512">
    <property type="entry name" value="HisKA"/>
    <property type="match status" value="1"/>
</dbReference>
<dbReference type="GO" id="GO:0016020">
    <property type="term" value="C:membrane"/>
    <property type="evidence" value="ECO:0007669"/>
    <property type="project" value="UniProtKB-SubCell"/>
</dbReference>
<dbReference type="Gene3D" id="3.30.450.20">
    <property type="entry name" value="PAS domain"/>
    <property type="match status" value="1"/>
</dbReference>
<keyword evidence="16" id="KW-1185">Reference proteome</keyword>
<keyword evidence="8" id="KW-0067">ATP-binding</keyword>
<evidence type="ECO:0000256" key="6">
    <source>
        <dbReference type="ARBA" id="ARBA00022741"/>
    </source>
</evidence>
<dbReference type="InterPro" id="IPR036890">
    <property type="entry name" value="HATPase_C_sf"/>
</dbReference>
<comment type="catalytic activity">
    <reaction evidence="1">
        <text>ATP + protein L-histidine = ADP + protein N-phospho-L-histidine.</text>
        <dbReference type="EC" id="2.7.13.3"/>
    </reaction>
</comment>
<dbReference type="PANTHER" id="PTHR43065:SF10">
    <property type="entry name" value="PEROXIDE STRESS-ACTIVATED HISTIDINE KINASE MAK3"/>
    <property type="match status" value="1"/>
</dbReference>
<dbReference type="InterPro" id="IPR005467">
    <property type="entry name" value="His_kinase_dom"/>
</dbReference>
<dbReference type="FunCoup" id="A0A1B4XGV0">
    <property type="interactions" value="261"/>
</dbReference>
<dbReference type="KEGG" id="slim:SCL_1750"/>
<feature type="domain" description="HAMP" evidence="14">
    <location>
        <begin position="218"/>
        <end position="270"/>
    </location>
</feature>
<evidence type="ECO:0000256" key="3">
    <source>
        <dbReference type="ARBA" id="ARBA00012438"/>
    </source>
</evidence>
<feature type="transmembrane region" description="Helical" evidence="10">
    <location>
        <begin position="193"/>
        <end position="216"/>
    </location>
</feature>
<dbReference type="SUPFAM" id="SSF55874">
    <property type="entry name" value="ATPase domain of HSP90 chaperone/DNA topoisomerase II/histidine kinase"/>
    <property type="match status" value="1"/>
</dbReference>
<evidence type="ECO:0000256" key="10">
    <source>
        <dbReference type="SAM" id="Phobius"/>
    </source>
</evidence>
<dbReference type="GO" id="GO:0005524">
    <property type="term" value="F:ATP binding"/>
    <property type="evidence" value="ECO:0007669"/>
    <property type="project" value="UniProtKB-KW"/>
</dbReference>
<evidence type="ECO:0000313" key="15">
    <source>
        <dbReference type="EMBL" id="BAV34051.1"/>
    </source>
</evidence>
<dbReference type="InterPro" id="IPR003594">
    <property type="entry name" value="HATPase_dom"/>
</dbReference>
<proteinExistence type="predicted"/>
<evidence type="ECO:0000259" key="12">
    <source>
        <dbReference type="PROSITE" id="PS50112"/>
    </source>
</evidence>
<gene>
    <name evidence="15" type="ORF">SCL_1750</name>
</gene>
<dbReference type="InterPro" id="IPR001610">
    <property type="entry name" value="PAC"/>
</dbReference>
<evidence type="ECO:0000256" key="8">
    <source>
        <dbReference type="ARBA" id="ARBA00022840"/>
    </source>
</evidence>
<dbReference type="SMART" id="SM00091">
    <property type="entry name" value="PAS"/>
    <property type="match status" value="1"/>
</dbReference>
<evidence type="ECO:0000256" key="5">
    <source>
        <dbReference type="ARBA" id="ARBA00022679"/>
    </source>
</evidence>
<dbReference type="GO" id="GO:0000155">
    <property type="term" value="F:phosphorelay sensor kinase activity"/>
    <property type="evidence" value="ECO:0007669"/>
    <property type="project" value="InterPro"/>
</dbReference>
<dbReference type="InParanoid" id="A0A1B4XGV0"/>
<protein>
    <recommendedName>
        <fullName evidence="3">histidine kinase</fullName>
        <ecNumber evidence="3">2.7.13.3</ecNumber>
    </recommendedName>
</protein>
<dbReference type="SUPFAM" id="SSF158472">
    <property type="entry name" value="HAMP domain-like"/>
    <property type="match status" value="1"/>
</dbReference>
<dbReference type="InterPro" id="IPR003661">
    <property type="entry name" value="HisK_dim/P_dom"/>
</dbReference>
<dbReference type="CDD" id="cd00075">
    <property type="entry name" value="HATPase"/>
    <property type="match status" value="1"/>
</dbReference>
<sequence>MHSDRWIPRWHGIQARFLPVLATFVIVSMAALGITLYFNQRHITLNRFEQDTQNLRQVLQDKGNAYSTFLARIAPQGILAHDYLLLEGYTEELSADADVVYAVILNRGHRPITHFLKRSDAPDGVVNRAGVKPEQFMESLAQARADTSLLIVRRDIDYNGTILGSVEVGLSREKIASTLAELKVSLEQELRRIAMLTGGEILIALVILILMSEMAFHRLVMRPIRALGTDMARVQAGNLGARTRVDREDEIGWLARGFNKMAADLQDHVHKIEEQRLAYKDMHDYLANILDNSADMIATTALDGSIVEFNAAAERILGYRRDEVVNRASSSLYCDPQERDRLYDSAQNGQVVQNAEIRLRCKNGEMIDAELTLSPLRDNAGNLIGTVCIGRDITRAKAMRRDLIQAEKMASVGQVSAWIAHQIRNSLGRILMVASAMQPGRDGTEEQQQTCRNLKSSIAGMDNIVSDLLDYSRTLSLHPTPADLNSVLDDLLASHADGGLNGHHRIERVFGPDLPLVRIDVFKMEQALGNVLKNAMQAMPGEGTLRVETRRGPGARQVTVMVQDSGPGIPPENLQKVFRPFFTTKPGGTGLGLAIASRIVEAHGGRVAVESAEGRGAAFIFILPEVPPR</sequence>
<reference evidence="15 16" key="1">
    <citation type="submission" date="2015-05" db="EMBL/GenBank/DDBJ databases">
        <title>Complete genome sequence of a sulfur-oxidizing gammaproteobacterium strain HA5.</title>
        <authorList>
            <person name="Miura A."/>
            <person name="Kojima H."/>
            <person name="Fukui M."/>
        </authorList>
    </citation>
    <scope>NUCLEOTIDE SEQUENCE [LARGE SCALE GENOMIC DNA]</scope>
    <source>
        <strain evidence="15 16">HA5</strain>
    </source>
</reference>
<dbReference type="Gene3D" id="3.30.565.10">
    <property type="entry name" value="Histidine kinase-like ATPase, C-terminal domain"/>
    <property type="match status" value="1"/>
</dbReference>
<dbReference type="PROSITE" id="PS50113">
    <property type="entry name" value="PAC"/>
    <property type="match status" value="1"/>
</dbReference>
<keyword evidence="10" id="KW-0472">Membrane</keyword>
<dbReference type="OrthoDB" id="1931120at2"/>
<dbReference type="EC" id="2.7.13.3" evidence="3"/>
<accession>A0A1B4XGV0</accession>
<dbReference type="PRINTS" id="PR00344">
    <property type="entry name" value="BCTRLSENSOR"/>
</dbReference>
<evidence type="ECO:0000259" key="14">
    <source>
        <dbReference type="PROSITE" id="PS50885"/>
    </source>
</evidence>
<dbReference type="RefSeq" id="WP_096360844.1">
    <property type="nucleotide sequence ID" value="NZ_AP014879.1"/>
</dbReference>
<dbReference type="InterPro" id="IPR000014">
    <property type="entry name" value="PAS"/>
</dbReference>
<keyword evidence="10" id="KW-0812">Transmembrane</keyword>
<dbReference type="InterPro" id="IPR003660">
    <property type="entry name" value="HAMP_dom"/>
</dbReference>
<dbReference type="SMART" id="SM00086">
    <property type="entry name" value="PAC"/>
    <property type="match status" value="1"/>
</dbReference>
<dbReference type="CDD" id="cd00082">
    <property type="entry name" value="HisKA"/>
    <property type="match status" value="1"/>
</dbReference>
<dbReference type="PROSITE" id="PS50109">
    <property type="entry name" value="HIS_KIN"/>
    <property type="match status" value="1"/>
</dbReference>
<feature type="transmembrane region" description="Helical" evidence="10">
    <location>
        <begin position="20"/>
        <end position="38"/>
    </location>
</feature>
<evidence type="ECO:0000256" key="4">
    <source>
        <dbReference type="ARBA" id="ARBA00022553"/>
    </source>
</evidence>
<dbReference type="PANTHER" id="PTHR43065">
    <property type="entry name" value="SENSOR HISTIDINE KINASE"/>
    <property type="match status" value="1"/>
</dbReference>
<keyword evidence="10" id="KW-1133">Transmembrane helix</keyword>
<feature type="domain" description="PAC" evidence="13">
    <location>
        <begin position="353"/>
        <end position="405"/>
    </location>
</feature>
<dbReference type="SUPFAM" id="SSF47384">
    <property type="entry name" value="Homodimeric domain of signal transducing histidine kinase"/>
    <property type="match status" value="1"/>
</dbReference>
<dbReference type="PROSITE" id="PS50885">
    <property type="entry name" value="HAMP"/>
    <property type="match status" value="1"/>
</dbReference>
<dbReference type="PROSITE" id="PS50112">
    <property type="entry name" value="PAS"/>
    <property type="match status" value="1"/>
</dbReference>
<feature type="domain" description="PAS" evidence="12">
    <location>
        <begin position="282"/>
        <end position="355"/>
    </location>
</feature>
<dbReference type="EMBL" id="AP014879">
    <property type="protein sequence ID" value="BAV34051.1"/>
    <property type="molecule type" value="Genomic_DNA"/>
</dbReference>
<dbReference type="Gene3D" id="1.10.287.130">
    <property type="match status" value="1"/>
</dbReference>
<evidence type="ECO:0000259" key="11">
    <source>
        <dbReference type="PROSITE" id="PS50109"/>
    </source>
</evidence>